<accession>A0ACC0WA80</accession>
<evidence type="ECO:0000313" key="1">
    <source>
        <dbReference type="EMBL" id="KAI9914853.1"/>
    </source>
</evidence>
<proteinExistence type="predicted"/>
<organism evidence="1 2">
    <name type="scientific">Peronosclerospora sorghi</name>
    <dbReference type="NCBI Taxonomy" id="230839"/>
    <lineage>
        <taxon>Eukaryota</taxon>
        <taxon>Sar</taxon>
        <taxon>Stramenopiles</taxon>
        <taxon>Oomycota</taxon>
        <taxon>Peronosporomycetes</taxon>
        <taxon>Peronosporales</taxon>
        <taxon>Peronosporaceae</taxon>
        <taxon>Peronosclerospora</taxon>
    </lineage>
</organism>
<name>A0ACC0WA80_9STRA</name>
<dbReference type="EMBL" id="CM047582">
    <property type="protein sequence ID" value="KAI9914853.1"/>
    <property type="molecule type" value="Genomic_DNA"/>
</dbReference>
<sequence>MELTDICCIGHAERLVHCVHALAVSNPHVYEITVEDPLTFVAYRRLQLRDLIDLKNCIKHDLFCLSPDASIDASGTGRGTSALTTADIHAVQKKLKLTKKQVQICYEARKLTYVDRNDEVQLKKLRLEYLTLENASLPTLQRSCLYVMLAVVYRIVRFIRKTPWIGVPWWFYTILAVVDVEGNYFAVKAYN</sequence>
<dbReference type="Proteomes" id="UP001163321">
    <property type="component" value="Chromosome 3"/>
</dbReference>
<reference evidence="1 2" key="1">
    <citation type="journal article" date="2022" name="bioRxiv">
        <title>The genome of the oomycete Peronosclerospora sorghi, a cosmopolitan pathogen of maize and sorghum, is inflated with dispersed pseudogenes.</title>
        <authorList>
            <person name="Fletcher K."/>
            <person name="Martin F."/>
            <person name="Isakeit T."/>
            <person name="Cavanaugh K."/>
            <person name="Magill C."/>
            <person name="Michelmore R."/>
        </authorList>
    </citation>
    <scope>NUCLEOTIDE SEQUENCE [LARGE SCALE GENOMIC DNA]</scope>
    <source>
        <strain evidence="1">P6</strain>
    </source>
</reference>
<evidence type="ECO:0000313" key="2">
    <source>
        <dbReference type="Proteomes" id="UP001163321"/>
    </source>
</evidence>
<gene>
    <name evidence="1" type="ORF">PsorP6_008578</name>
</gene>
<comment type="caution">
    <text evidence="1">The sequence shown here is derived from an EMBL/GenBank/DDBJ whole genome shotgun (WGS) entry which is preliminary data.</text>
</comment>
<keyword evidence="2" id="KW-1185">Reference proteome</keyword>
<protein>
    <submittedName>
        <fullName evidence="1">Uncharacterized protein</fullName>
    </submittedName>
</protein>